<dbReference type="PANTHER" id="PTHR30029">
    <property type="entry name" value="STAGE V SPORULATION PROTEIN R"/>
    <property type="match status" value="1"/>
</dbReference>
<evidence type="ECO:0000259" key="2">
    <source>
        <dbReference type="Pfam" id="PF24755"/>
    </source>
</evidence>
<dbReference type="Proteomes" id="UP001203338">
    <property type="component" value="Unassembled WGS sequence"/>
</dbReference>
<dbReference type="InterPro" id="IPR056174">
    <property type="entry name" value="SpoVR_N"/>
</dbReference>
<gene>
    <name evidence="3" type="ORF">M3P05_07355</name>
</gene>
<dbReference type="Pfam" id="PF04293">
    <property type="entry name" value="SpoVR"/>
    <property type="match status" value="1"/>
</dbReference>
<evidence type="ECO:0000313" key="4">
    <source>
        <dbReference type="Proteomes" id="UP001203338"/>
    </source>
</evidence>
<dbReference type="PANTHER" id="PTHR30029:SF2">
    <property type="entry name" value="STAGE V SPORULATION PROTEIN R"/>
    <property type="match status" value="1"/>
</dbReference>
<dbReference type="NCBIfam" id="NF008737">
    <property type="entry name" value="PRK11767.1"/>
    <property type="match status" value="1"/>
</dbReference>
<protein>
    <submittedName>
        <fullName evidence="3">SpoVR family protein</fullName>
    </submittedName>
</protein>
<proteinExistence type="predicted"/>
<dbReference type="EMBL" id="JAMFLX010000007">
    <property type="protein sequence ID" value="MCL6269755.1"/>
    <property type="molecule type" value="Genomic_DNA"/>
</dbReference>
<evidence type="ECO:0000259" key="1">
    <source>
        <dbReference type="Pfam" id="PF04293"/>
    </source>
</evidence>
<dbReference type="RefSeq" id="WP_249698838.1">
    <property type="nucleotide sequence ID" value="NZ_JAMFLX010000007.1"/>
</dbReference>
<organism evidence="3 4">
    <name type="scientific">Parendozoicomonas callyspongiae</name>
    <dbReference type="NCBI Taxonomy" id="2942213"/>
    <lineage>
        <taxon>Bacteria</taxon>
        <taxon>Pseudomonadati</taxon>
        <taxon>Pseudomonadota</taxon>
        <taxon>Gammaproteobacteria</taxon>
        <taxon>Oceanospirillales</taxon>
        <taxon>Endozoicomonadaceae</taxon>
        <taxon>Parendozoicomonas</taxon>
    </lineage>
</organism>
<feature type="domain" description="SpoVR-like C-terminal" evidence="2">
    <location>
        <begin position="438"/>
        <end position="490"/>
    </location>
</feature>
<dbReference type="InterPro" id="IPR057270">
    <property type="entry name" value="Ycgb-like"/>
</dbReference>
<evidence type="ECO:0000313" key="3">
    <source>
        <dbReference type="EMBL" id="MCL6269755.1"/>
    </source>
</evidence>
<dbReference type="Pfam" id="PF24755">
    <property type="entry name" value="SpoVR_C"/>
    <property type="match status" value="1"/>
</dbReference>
<keyword evidence="4" id="KW-1185">Reference proteome</keyword>
<feature type="domain" description="SpoVR protein-like N-terminal" evidence="1">
    <location>
        <begin position="18"/>
        <end position="435"/>
    </location>
</feature>
<name>A0ABT0PEL5_9GAMM</name>
<reference evidence="3 4" key="1">
    <citation type="submission" date="2022-05" db="EMBL/GenBank/DDBJ databases">
        <authorList>
            <person name="Park J.-S."/>
        </authorList>
    </citation>
    <scope>NUCLEOTIDE SEQUENCE [LARGE SCALE GENOMIC DNA]</scope>
    <source>
        <strain evidence="3 4">2012CJ34-2</strain>
    </source>
</reference>
<accession>A0ABT0PEL5</accession>
<dbReference type="InterPro" id="IPR007390">
    <property type="entry name" value="Spore_V_R"/>
</dbReference>
<dbReference type="InterPro" id="IPR057008">
    <property type="entry name" value="SpoVR-like_C"/>
</dbReference>
<comment type="caution">
    <text evidence="3">The sequence shown here is derived from an EMBL/GenBank/DDBJ whole genome shotgun (WGS) entry which is preliminary data.</text>
</comment>
<sequence length="517" mass="61195">MSDDNKTNKKEPLTTSSEWTFDLINAYDHELARIANKYRLDTYPNQIEVISSEQMLDAYASIGMPLMYNHWSFGKHFLSNQQRYQSGQMGLAYEIVINSNPCIAYLMEENTMPMQILVLAHASYGHNSFFKGNYLFRTWTDAESIIDYLMFAKKYIADCEEKHGVEAVEEVLDACHALMNQGVNRYKRPRPLSAGEERERQKEREEYIQRTLNDIWSTIPQQERAQEKTNERFPKDPEENILYFIEKNAPLLETWQRELVRIVRKVAQYFYPQRQTQVMNEGWATFWHYTLMHHLYDEGLIDEGYMLEFLHSHTSVIFQLDFDDPRYSGINPYTLGFRMFMDIKRICEEPTEEDRRWFPELVDTDWLDAVHFAMKNFKDESFILQYLSPHVMRELRLFSIVDDEKKAYLEVDAIHDDIGYRQVREALAAQYNLGNREPNIQIYNVNVKGDRSLTLRHYMHQTRPLSESAAEIVKHIHRLWKFDVRLESVDGEEIKKTISCPKHTESQKKTGAMIGMT</sequence>